<evidence type="ECO:0000313" key="1">
    <source>
        <dbReference type="EMBL" id="TGO61771.1"/>
    </source>
</evidence>
<proteinExistence type="predicted"/>
<reference evidence="1 2" key="1">
    <citation type="submission" date="2017-12" db="EMBL/GenBank/DDBJ databases">
        <title>Comparative genomics of Botrytis spp.</title>
        <authorList>
            <person name="Valero-Jimenez C.A."/>
            <person name="Tapia P."/>
            <person name="Veloso J."/>
            <person name="Silva-Moreno E."/>
            <person name="Staats M."/>
            <person name="Valdes J.H."/>
            <person name="Van Kan J.A.L."/>
        </authorList>
    </citation>
    <scope>NUCLEOTIDE SEQUENCE [LARGE SCALE GENOMIC DNA]</scope>
    <source>
        <strain evidence="1 2">Be9601</strain>
    </source>
</reference>
<name>A0A4Z1IJK0_9HELO</name>
<evidence type="ECO:0000313" key="2">
    <source>
        <dbReference type="Proteomes" id="UP000297229"/>
    </source>
</evidence>
<dbReference type="Proteomes" id="UP000297229">
    <property type="component" value="Unassembled WGS sequence"/>
</dbReference>
<accession>A0A4Z1IJK0</accession>
<dbReference type="AlphaFoldDB" id="A0A4Z1IJK0"/>
<gene>
    <name evidence="1" type="ORF">BELL_1145g00020</name>
</gene>
<comment type="caution">
    <text evidence="1">The sequence shown here is derived from an EMBL/GenBank/DDBJ whole genome shotgun (WGS) entry which is preliminary data.</text>
</comment>
<keyword evidence="2" id="KW-1185">Reference proteome</keyword>
<protein>
    <submittedName>
        <fullName evidence="1">Uncharacterized protein</fullName>
    </submittedName>
</protein>
<dbReference type="EMBL" id="PQXM01001143">
    <property type="protein sequence ID" value="TGO61771.1"/>
    <property type="molecule type" value="Genomic_DNA"/>
</dbReference>
<sequence>MLCLLLKPKMAKTGYCVGIRIIQQSYTDNPQYYLSDGDLAVLLFSAIATVPTTPTTRVSHITFHTHPIIVKMKLTLQHLLPLFAAFTASALANPCSSYGPDTRDSSGGVGFRFYNSNSDHWSWNAQEGSATLQDDGWMYFDGHGLHGVSAVTVTYKNGDKYLYQAPNGDNGWCTLPAGKTNNIDNIVGFRS</sequence>
<organism evidence="1 2">
    <name type="scientific">Botrytis elliptica</name>
    <dbReference type="NCBI Taxonomy" id="278938"/>
    <lineage>
        <taxon>Eukaryota</taxon>
        <taxon>Fungi</taxon>
        <taxon>Dikarya</taxon>
        <taxon>Ascomycota</taxon>
        <taxon>Pezizomycotina</taxon>
        <taxon>Leotiomycetes</taxon>
        <taxon>Helotiales</taxon>
        <taxon>Sclerotiniaceae</taxon>
        <taxon>Botrytis</taxon>
    </lineage>
</organism>